<feature type="non-terminal residue" evidence="8">
    <location>
        <position position="1"/>
    </location>
</feature>
<dbReference type="InterPro" id="IPR051947">
    <property type="entry name" value="Sentrin-specific_protease"/>
</dbReference>
<dbReference type="PANTHER" id="PTHR46896:SF3">
    <property type="entry name" value="FI06413P-RELATED"/>
    <property type="match status" value="1"/>
</dbReference>
<feature type="compositionally biased region" description="Acidic residues" evidence="6">
    <location>
        <begin position="382"/>
        <end position="391"/>
    </location>
</feature>
<evidence type="ECO:0000256" key="3">
    <source>
        <dbReference type="ARBA" id="ARBA00022670"/>
    </source>
</evidence>
<organism evidence="8 9">
    <name type="scientific">Pristionchus mayeri</name>
    <dbReference type="NCBI Taxonomy" id="1317129"/>
    <lineage>
        <taxon>Eukaryota</taxon>
        <taxon>Metazoa</taxon>
        <taxon>Ecdysozoa</taxon>
        <taxon>Nematoda</taxon>
        <taxon>Chromadorea</taxon>
        <taxon>Rhabditida</taxon>
        <taxon>Rhabditina</taxon>
        <taxon>Diplogasteromorpha</taxon>
        <taxon>Diplogasteroidea</taxon>
        <taxon>Neodiplogasteridae</taxon>
        <taxon>Pristionchus</taxon>
    </lineage>
</organism>
<feature type="region of interest" description="Disordered" evidence="6">
    <location>
        <begin position="721"/>
        <end position="749"/>
    </location>
</feature>
<dbReference type="SUPFAM" id="SSF54001">
    <property type="entry name" value="Cysteine proteinases"/>
    <property type="match status" value="1"/>
</dbReference>
<protein>
    <recommendedName>
        <fullName evidence="7">Ubiquitin-like protease family profile domain-containing protein</fullName>
    </recommendedName>
</protein>
<dbReference type="AlphaFoldDB" id="A0AAN4ZEJ1"/>
<evidence type="ECO:0000259" key="7">
    <source>
        <dbReference type="PROSITE" id="PS50600"/>
    </source>
</evidence>
<keyword evidence="4" id="KW-0833">Ubl conjugation pathway</keyword>
<dbReference type="Gene3D" id="3.30.310.130">
    <property type="entry name" value="Ubiquitin-related"/>
    <property type="match status" value="1"/>
</dbReference>
<gene>
    <name evidence="8" type="ORF">PMAYCL1PPCAC_07273</name>
</gene>
<feature type="compositionally biased region" description="Polar residues" evidence="6">
    <location>
        <begin position="738"/>
        <end position="749"/>
    </location>
</feature>
<dbReference type="InterPro" id="IPR038765">
    <property type="entry name" value="Papain-like_cys_pep_sf"/>
</dbReference>
<evidence type="ECO:0000256" key="4">
    <source>
        <dbReference type="ARBA" id="ARBA00022786"/>
    </source>
</evidence>
<keyword evidence="2" id="KW-0597">Phosphoprotein</keyword>
<dbReference type="GO" id="GO:0070139">
    <property type="term" value="F:SUMO-specific endopeptidase activity"/>
    <property type="evidence" value="ECO:0007669"/>
    <property type="project" value="TreeGrafter"/>
</dbReference>
<evidence type="ECO:0000256" key="1">
    <source>
        <dbReference type="ARBA" id="ARBA00005234"/>
    </source>
</evidence>
<dbReference type="GO" id="GO:0005737">
    <property type="term" value="C:cytoplasm"/>
    <property type="evidence" value="ECO:0007669"/>
    <property type="project" value="TreeGrafter"/>
</dbReference>
<proteinExistence type="inferred from homology"/>
<feature type="compositionally biased region" description="Low complexity" evidence="6">
    <location>
        <begin position="292"/>
        <end position="302"/>
    </location>
</feature>
<feature type="compositionally biased region" description="Acidic residues" evidence="6">
    <location>
        <begin position="338"/>
        <end position="372"/>
    </location>
</feature>
<dbReference type="GO" id="GO:0005634">
    <property type="term" value="C:nucleus"/>
    <property type="evidence" value="ECO:0007669"/>
    <property type="project" value="TreeGrafter"/>
</dbReference>
<sequence length="749" mass="87830">QMVEFDKENTERLSKAGTSCAGEFKTKELQLFVHKIFFGPIELNPASTASFKWDDNPEVSGKLSFQVLHDKIHTDMSIAFEMFTGCFGFVSSDSHRHSLILKFREPCQKKAYRKFLTPKINEQLKNYSLTDKSYPLFFLTIILNEATKSTYHNIIAEDEQQRGYTASQLKNYITQNMQAKFHEDGIERYWKIRKRHPMNECCFYDVINSEDFLKFLKTVGIKITKYSNQTIYYEGTNPAINNRFELQHSTPSNSSESLAKETLNEFLPGKRIMPKPAPRQLQQGHEGQLLQNHHPQQRQQMQFPLASIDNEEKQDGPTRLGKRARMENEIAPPVVNEKEEEEEMEEEEEEEDEAMEVDEDEEDEEEDEDEEMAEKSSTPEIVDLDSDEEEETTAKTAPTPVKRKPNPRDVLMAYKSTTIHFEDMKGLFFDEMVNDTIVDLYLSMMKDDELKPEVRDKTHVFSCFFYKRLTEGMGPLVNYKNGDRAAAFRFASVERNYGAISKWTRRVDLFNMDYVVVPVVDDLHWYLIIIVKPYKCIVPSNGGMIDNVRARRKGYDAGEESTYAIMLDSLYDAGDQKRQTSIDIIRDYLELEYAHKKGSANDGKVFDRSRIGIIRPRRLPQQKNFLDCGFFLMRYAETFLKDPPSDQMLRKGVMWKEWYIGFEISVRYMRELVACAIQKKTDRTVWKEYKMFERWRRDEWDPARKQKESLFVAKCRRYPSEERQANGEKRVRRHTEPPSLTTPMASHFH</sequence>
<comment type="similarity">
    <text evidence="1">Belongs to the peptidase C48 family.</text>
</comment>
<evidence type="ECO:0000256" key="2">
    <source>
        <dbReference type="ARBA" id="ARBA00022553"/>
    </source>
</evidence>
<comment type="caution">
    <text evidence="8">The sequence shown here is derived from an EMBL/GenBank/DDBJ whole genome shotgun (WGS) entry which is preliminary data.</text>
</comment>
<feature type="region of interest" description="Disordered" evidence="6">
    <location>
        <begin position="292"/>
        <end position="408"/>
    </location>
</feature>
<dbReference type="PANTHER" id="PTHR46896">
    <property type="entry name" value="SENTRIN-SPECIFIC PROTEASE"/>
    <property type="match status" value="1"/>
</dbReference>
<dbReference type="InterPro" id="IPR003653">
    <property type="entry name" value="Peptidase_C48_C"/>
</dbReference>
<feature type="domain" description="Ubiquitin-like protease family profile" evidence="7">
    <location>
        <begin position="417"/>
        <end position="639"/>
    </location>
</feature>
<dbReference type="GO" id="GO:0016926">
    <property type="term" value="P:protein desumoylation"/>
    <property type="evidence" value="ECO:0007669"/>
    <property type="project" value="TreeGrafter"/>
</dbReference>
<evidence type="ECO:0000256" key="6">
    <source>
        <dbReference type="SAM" id="MobiDB-lite"/>
    </source>
</evidence>
<evidence type="ECO:0000313" key="9">
    <source>
        <dbReference type="Proteomes" id="UP001328107"/>
    </source>
</evidence>
<name>A0AAN4ZEJ1_9BILA</name>
<dbReference type="Gene3D" id="1.10.418.20">
    <property type="match status" value="1"/>
</dbReference>
<dbReference type="Pfam" id="PF02902">
    <property type="entry name" value="Peptidase_C48"/>
    <property type="match status" value="1"/>
</dbReference>
<dbReference type="PROSITE" id="PS50600">
    <property type="entry name" value="ULP_PROTEASE"/>
    <property type="match status" value="1"/>
</dbReference>
<keyword evidence="5" id="KW-0378">Hydrolase</keyword>
<dbReference type="GO" id="GO:0006508">
    <property type="term" value="P:proteolysis"/>
    <property type="evidence" value="ECO:0007669"/>
    <property type="project" value="UniProtKB-KW"/>
</dbReference>
<accession>A0AAN4ZEJ1</accession>
<dbReference type="Proteomes" id="UP001328107">
    <property type="component" value="Unassembled WGS sequence"/>
</dbReference>
<keyword evidence="3" id="KW-0645">Protease</keyword>
<reference evidence="9" key="1">
    <citation type="submission" date="2022-10" db="EMBL/GenBank/DDBJ databases">
        <title>Genome assembly of Pristionchus species.</title>
        <authorList>
            <person name="Yoshida K."/>
            <person name="Sommer R.J."/>
        </authorList>
    </citation>
    <scope>NUCLEOTIDE SEQUENCE [LARGE SCALE GENOMIC DNA]</scope>
    <source>
        <strain evidence="9">RS5460</strain>
    </source>
</reference>
<evidence type="ECO:0000256" key="5">
    <source>
        <dbReference type="ARBA" id="ARBA00022801"/>
    </source>
</evidence>
<evidence type="ECO:0000313" key="8">
    <source>
        <dbReference type="EMBL" id="GMR37078.1"/>
    </source>
</evidence>
<keyword evidence="9" id="KW-1185">Reference proteome</keyword>
<dbReference type="EMBL" id="BTRK01000002">
    <property type="protein sequence ID" value="GMR37078.1"/>
    <property type="molecule type" value="Genomic_DNA"/>
</dbReference>